<evidence type="ECO:0000256" key="11">
    <source>
        <dbReference type="SAM" id="Phobius"/>
    </source>
</evidence>
<dbReference type="PANTHER" id="PTHR45436:SF5">
    <property type="entry name" value="SENSOR HISTIDINE KINASE TRCS"/>
    <property type="match status" value="1"/>
</dbReference>
<dbReference type="GO" id="GO:0000155">
    <property type="term" value="F:phosphorelay sensor kinase activity"/>
    <property type="evidence" value="ECO:0007669"/>
    <property type="project" value="InterPro"/>
</dbReference>
<dbReference type="InterPro" id="IPR036097">
    <property type="entry name" value="HisK_dim/P_sf"/>
</dbReference>
<dbReference type="Pfam" id="PF02518">
    <property type="entry name" value="HATPase_c"/>
    <property type="match status" value="1"/>
</dbReference>
<comment type="catalytic activity">
    <reaction evidence="1">
        <text>ATP + protein L-histidine = ADP + protein N-phospho-L-histidine.</text>
        <dbReference type="EC" id="2.7.13.3"/>
    </reaction>
</comment>
<keyword evidence="8 11" id="KW-1133">Transmembrane helix</keyword>
<keyword evidence="5" id="KW-0808">Transferase</keyword>
<dbReference type="CDD" id="cd00075">
    <property type="entry name" value="HATPase"/>
    <property type="match status" value="1"/>
</dbReference>
<evidence type="ECO:0000256" key="6">
    <source>
        <dbReference type="ARBA" id="ARBA00022692"/>
    </source>
</evidence>
<evidence type="ECO:0000256" key="5">
    <source>
        <dbReference type="ARBA" id="ARBA00022679"/>
    </source>
</evidence>
<gene>
    <name evidence="14" type="ORF">HNR40_005606</name>
</gene>
<evidence type="ECO:0000256" key="10">
    <source>
        <dbReference type="ARBA" id="ARBA00023136"/>
    </source>
</evidence>
<dbReference type="InterPro" id="IPR003660">
    <property type="entry name" value="HAMP_dom"/>
</dbReference>
<evidence type="ECO:0000256" key="3">
    <source>
        <dbReference type="ARBA" id="ARBA00012438"/>
    </source>
</evidence>
<dbReference type="InterPro" id="IPR003661">
    <property type="entry name" value="HisK_dim/P_dom"/>
</dbReference>
<evidence type="ECO:0000256" key="9">
    <source>
        <dbReference type="ARBA" id="ARBA00023012"/>
    </source>
</evidence>
<dbReference type="Gene3D" id="6.10.340.10">
    <property type="match status" value="1"/>
</dbReference>
<dbReference type="Pfam" id="PF00672">
    <property type="entry name" value="HAMP"/>
    <property type="match status" value="1"/>
</dbReference>
<dbReference type="CDD" id="cd06225">
    <property type="entry name" value="HAMP"/>
    <property type="match status" value="1"/>
</dbReference>
<dbReference type="PRINTS" id="PR00344">
    <property type="entry name" value="BCTRLSENSOR"/>
</dbReference>
<dbReference type="SMART" id="SM00388">
    <property type="entry name" value="HisKA"/>
    <property type="match status" value="1"/>
</dbReference>
<evidence type="ECO:0000259" key="12">
    <source>
        <dbReference type="PROSITE" id="PS50109"/>
    </source>
</evidence>
<dbReference type="PANTHER" id="PTHR45436">
    <property type="entry name" value="SENSOR HISTIDINE KINASE YKOH"/>
    <property type="match status" value="1"/>
</dbReference>
<evidence type="ECO:0000256" key="1">
    <source>
        <dbReference type="ARBA" id="ARBA00000085"/>
    </source>
</evidence>
<protein>
    <recommendedName>
        <fullName evidence="3">histidine kinase</fullName>
        <ecNumber evidence="3">2.7.13.3</ecNumber>
    </recommendedName>
</protein>
<feature type="domain" description="HAMP" evidence="13">
    <location>
        <begin position="155"/>
        <end position="208"/>
    </location>
</feature>
<dbReference type="Proteomes" id="UP000568380">
    <property type="component" value="Unassembled WGS sequence"/>
</dbReference>
<dbReference type="InterPro" id="IPR004358">
    <property type="entry name" value="Sig_transdc_His_kin-like_C"/>
</dbReference>
<keyword evidence="10 11" id="KW-0472">Membrane</keyword>
<comment type="caution">
    <text evidence="14">The sequence shown here is derived from an EMBL/GenBank/DDBJ whole genome shotgun (WGS) entry which is preliminary data.</text>
</comment>
<keyword evidence="4" id="KW-0597">Phosphoprotein</keyword>
<evidence type="ECO:0000256" key="4">
    <source>
        <dbReference type="ARBA" id="ARBA00022553"/>
    </source>
</evidence>
<dbReference type="InterPro" id="IPR005467">
    <property type="entry name" value="His_kinase_dom"/>
</dbReference>
<dbReference type="PROSITE" id="PS50109">
    <property type="entry name" value="HIS_KIN"/>
    <property type="match status" value="1"/>
</dbReference>
<sequence>MRRYGRPAGSLRGRVAGATLLVVAVTLVVLLVAVDALFGLLARNQAQDRLVDRAQFAVQLDRRKVLPDRLVRRVSGAGIEAELVDLAGRRHTLGGFAADLGDLTLTRRLPGGGLLTLYADTETIDGPRTTLRMLMLVAGLAALAALGFVLPVALRRATRPMDDLAGLARQIAQGQRGKRLAPERTDTELGRTAAAFDSMLDSLEGAELQARESENRSRQFLADVAHELRTPLAGIQATAEAVLQAPAAMPAEERERMQLLLVRETRRAGRLVDDLLALARIDAGLGLHREPVQLRALCEAEADRVMLRAPEITVAVEGEEATVIGDAQRLGQVIANLLDNARRHTPPDGLVTVTVKGADGEAIVDVADTGPGVPPSARDLIFHRFVRRDTSSGGAGLGLPIARGLALAHGGTLTCEESPSGAVFRLRLPAWADGSAP</sequence>
<dbReference type="AlphaFoldDB" id="A0A7W8A7F7"/>
<dbReference type="CDD" id="cd00082">
    <property type="entry name" value="HisKA"/>
    <property type="match status" value="1"/>
</dbReference>
<dbReference type="SMART" id="SM00304">
    <property type="entry name" value="HAMP"/>
    <property type="match status" value="1"/>
</dbReference>
<dbReference type="InterPro" id="IPR050428">
    <property type="entry name" value="TCS_sensor_his_kinase"/>
</dbReference>
<dbReference type="SUPFAM" id="SSF158472">
    <property type="entry name" value="HAMP domain-like"/>
    <property type="match status" value="1"/>
</dbReference>
<evidence type="ECO:0000313" key="15">
    <source>
        <dbReference type="Proteomes" id="UP000568380"/>
    </source>
</evidence>
<evidence type="ECO:0000256" key="7">
    <source>
        <dbReference type="ARBA" id="ARBA00022777"/>
    </source>
</evidence>
<dbReference type="SMART" id="SM00387">
    <property type="entry name" value="HATPase_c"/>
    <property type="match status" value="1"/>
</dbReference>
<feature type="transmembrane region" description="Helical" evidence="11">
    <location>
        <begin position="133"/>
        <end position="154"/>
    </location>
</feature>
<reference evidence="14 15" key="1">
    <citation type="submission" date="2020-08" db="EMBL/GenBank/DDBJ databases">
        <title>Genomic Encyclopedia of Type Strains, Phase IV (KMG-IV): sequencing the most valuable type-strain genomes for metagenomic binning, comparative biology and taxonomic classification.</title>
        <authorList>
            <person name="Goeker M."/>
        </authorList>
    </citation>
    <scope>NUCLEOTIDE SEQUENCE [LARGE SCALE GENOMIC DNA]</scope>
    <source>
        <strain evidence="14 15">DSM 45385</strain>
    </source>
</reference>
<dbReference type="SUPFAM" id="SSF47384">
    <property type="entry name" value="Homodimeric domain of signal transducing histidine kinase"/>
    <property type="match status" value="1"/>
</dbReference>
<evidence type="ECO:0000259" key="13">
    <source>
        <dbReference type="PROSITE" id="PS50885"/>
    </source>
</evidence>
<dbReference type="Pfam" id="PF00512">
    <property type="entry name" value="HisKA"/>
    <property type="match status" value="1"/>
</dbReference>
<keyword evidence="15" id="KW-1185">Reference proteome</keyword>
<evidence type="ECO:0000256" key="2">
    <source>
        <dbReference type="ARBA" id="ARBA00004236"/>
    </source>
</evidence>
<comment type="subcellular location">
    <subcellularLocation>
        <location evidence="2">Cell membrane</location>
    </subcellularLocation>
</comment>
<keyword evidence="6 11" id="KW-0812">Transmembrane</keyword>
<name>A0A7W8A7F7_9ACTN</name>
<feature type="transmembrane region" description="Helical" evidence="11">
    <location>
        <begin position="20"/>
        <end position="42"/>
    </location>
</feature>
<evidence type="ECO:0000256" key="8">
    <source>
        <dbReference type="ARBA" id="ARBA00022989"/>
    </source>
</evidence>
<dbReference type="InterPro" id="IPR036890">
    <property type="entry name" value="HATPase_C_sf"/>
</dbReference>
<dbReference type="GO" id="GO:0005886">
    <property type="term" value="C:plasma membrane"/>
    <property type="evidence" value="ECO:0007669"/>
    <property type="project" value="UniProtKB-SubCell"/>
</dbReference>
<proteinExistence type="predicted"/>
<dbReference type="EMBL" id="JACHIN010000007">
    <property type="protein sequence ID" value="MBB5080120.1"/>
    <property type="molecule type" value="Genomic_DNA"/>
</dbReference>
<keyword evidence="9" id="KW-0902">Two-component regulatory system</keyword>
<dbReference type="InterPro" id="IPR003594">
    <property type="entry name" value="HATPase_dom"/>
</dbReference>
<dbReference type="PROSITE" id="PS50885">
    <property type="entry name" value="HAMP"/>
    <property type="match status" value="1"/>
</dbReference>
<dbReference type="FunFam" id="1.10.287.130:FF:000001">
    <property type="entry name" value="Two-component sensor histidine kinase"/>
    <property type="match status" value="1"/>
</dbReference>
<dbReference type="Gene3D" id="3.30.565.10">
    <property type="entry name" value="Histidine kinase-like ATPase, C-terminal domain"/>
    <property type="match status" value="1"/>
</dbReference>
<dbReference type="RefSeq" id="WP_184966252.1">
    <property type="nucleotide sequence ID" value="NZ_JACHIN010000007.1"/>
</dbReference>
<dbReference type="EC" id="2.7.13.3" evidence="3"/>
<evidence type="ECO:0000313" key="14">
    <source>
        <dbReference type="EMBL" id="MBB5080120.1"/>
    </source>
</evidence>
<dbReference type="SUPFAM" id="SSF55874">
    <property type="entry name" value="ATPase domain of HSP90 chaperone/DNA topoisomerase II/histidine kinase"/>
    <property type="match status" value="1"/>
</dbReference>
<dbReference type="Gene3D" id="1.10.287.130">
    <property type="match status" value="1"/>
</dbReference>
<organism evidence="14 15">
    <name type="scientific">Nonomuraea endophytica</name>
    <dbReference type="NCBI Taxonomy" id="714136"/>
    <lineage>
        <taxon>Bacteria</taxon>
        <taxon>Bacillati</taxon>
        <taxon>Actinomycetota</taxon>
        <taxon>Actinomycetes</taxon>
        <taxon>Streptosporangiales</taxon>
        <taxon>Streptosporangiaceae</taxon>
        <taxon>Nonomuraea</taxon>
    </lineage>
</organism>
<keyword evidence="7 14" id="KW-0418">Kinase</keyword>
<feature type="domain" description="Histidine kinase" evidence="12">
    <location>
        <begin position="223"/>
        <end position="432"/>
    </location>
</feature>
<accession>A0A7W8A7F7</accession>